<dbReference type="EMBL" id="LC738885">
    <property type="protein sequence ID" value="BDT63555.1"/>
    <property type="molecule type" value="Genomic_DNA"/>
</dbReference>
<sequence>MHRVDVKHVSRIGNIITKPGVVLSLTQNNDVVGFGERGELSVALLTANDKDVFVKPLIRKKHMVESFLAIYGVNPQTFIQELNNEINSSEAIKESVFKGFYLDAGLSGLFNLNFINYTTNLDSHCNGNNTSFNSPFFNLREISSPALEIFDDTFIIKQIPAILMSISKTKYENRNREVVQQRRQIVSNVISVLSAISAQILHLTNGKMTYVPDGHCINIAMLKTNTNSHPNQSCSKSQSQGIFMVINDPIGSGWKILDDGVINIDQSDTISSWIEKLVEFSAKCVVYAITKRGVQINDIQNIVNSIQFKGNVTSLGNCPGVSVFTSGSCTTKGIGSVTVLTADGERHTQVELSEFRVDTLTSYYNNFCSDTYFQIEPRVKNGGERLSSPSILQWFPAFSATIIENKIEKNRGLTFNESDVWQHIPVMPFCIPKGRRLFKIKNMTTPNKFIIKSPSVSIAETIKKNPISLCRFDWKQIDYEDKEKYQTENLHAKISAMIALMAHRKFQDLYYQNQQKCHQQNQQQHHQQQSPLPCSPPTMSVASLITSVYGFKVKPLIKIYKKTIKKNNSSKEKVTAMGDGSLYVISIIGNSPDGSDIYAIRIEKQVNYSMTAQEHLKCLGANKKNASCKWTKVAPTMIKGYYHNKHCTLSPYNNTYLSPNLLMYTPMCVHHTETSYVHLYREDRGFHTENIVFNYTKKYLQIKYNKEINIKDKQIINTICTPLIVAALASEQTINVNGRVTAIPIHQGYGKDEKKTYWKNTILSHQAPAAEISNLLACNQIRYVKISLDRNTCEEKDNNNNKQSDKETLFSPSSLTTSIQHTCQQSYFKCPSESIVFQCGSNFDLEKKKYKKNSSKNETKSYNSETGYISLAL</sequence>
<evidence type="ECO:0000313" key="1">
    <source>
        <dbReference type="EMBL" id="BDT63555.1"/>
    </source>
</evidence>
<accession>A0A9C7F8M9</accession>
<reference evidence="1" key="1">
    <citation type="submission" date="2022-10" db="EMBL/GenBank/DDBJ databases">
        <title>Genome sequences of endogenous nimaviruses in decapod crustaceans.</title>
        <authorList>
            <person name="Kawato S."/>
            <person name="Nozaki R."/>
            <person name="Kondo H."/>
            <person name="Hirono I."/>
        </authorList>
    </citation>
    <scope>NUCLEOTIDE SEQUENCE</scope>
    <source>
        <strain evidence="1">Toyama2020</strain>
    </source>
</reference>
<proteinExistence type="predicted"/>
<name>A0A9C7F8M9_9VIRU</name>
<protein>
    <submittedName>
        <fullName evidence="1">Wsv442-like protein</fullName>
    </submittedName>
</protein>
<organism evidence="1">
    <name type="scientific">Pasiphaea japonica whispovirus</name>
    <dbReference type="NCBI Taxonomy" id="2984286"/>
    <lineage>
        <taxon>Viruses</taxon>
        <taxon>Viruses incertae sedis</taxon>
        <taxon>Naldaviricetes</taxon>
        <taxon>Nimaviridae</taxon>
        <taxon>Whispovirus</taxon>
    </lineage>
</organism>